<dbReference type="SUPFAM" id="SSF49777">
    <property type="entry name" value="PEBP-like"/>
    <property type="match status" value="1"/>
</dbReference>
<dbReference type="PANTHER" id="PTHR11362:SF133">
    <property type="entry name" value="LARGE RIBOSOMAL SUBUNIT PROTEIN ML38"/>
    <property type="match status" value="1"/>
</dbReference>
<evidence type="ECO:0000256" key="1">
    <source>
        <dbReference type="ARBA" id="ARBA00004173"/>
    </source>
</evidence>
<evidence type="ECO:0000256" key="3">
    <source>
        <dbReference type="ARBA" id="ARBA00022980"/>
    </source>
</evidence>
<evidence type="ECO:0000256" key="5">
    <source>
        <dbReference type="ARBA" id="ARBA00023128"/>
    </source>
</evidence>
<dbReference type="PANTHER" id="PTHR11362">
    <property type="entry name" value="PHOSPHATIDYLETHANOLAMINE-BINDING PROTEIN"/>
    <property type="match status" value="1"/>
</dbReference>
<dbReference type="OrthoDB" id="2153661at2759"/>
<organism evidence="10 11">
    <name type="scientific">Cimex lectularius</name>
    <name type="common">Bed bug</name>
    <name type="synonym">Acanthia lectularia</name>
    <dbReference type="NCBI Taxonomy" id="79782"/>
    <lineage>
        <taxon>Eukaryota</taxon>
        <taxon>Metazoa</taxon>
        <taxon>Ecdysozoa</taxon>
        <taxon>Arthropoda</taxon>
        <taxon>Hexapoda</taxon>
        <taxon>Insecta</taxon>
        <taxon>Pterygota</taxon>
        <taxon>Neoptera</taxon>
        <taxon>Paraneoptera</taxon>
        <taxon>Hemiptera</taxon>
        <taxon>Heteroptera</taxon>
        <taxon>Panheteroptera</taxon>
        <taxon>Cimicomorpha</taxon>
        <taxon>Cimicidae</taxon>
        <taxon>Cimex</taxon>
    </lineage>
</organism>
<evidence type="ECO:0000256" key="8">
    <source>
        <dbReference type="ARBA" id="ARBA00039444"/>
    </source>
</evidence>
<dbReference type="FunFam" id="3.90.280.10:FF:000002">
    <property type="entry name" value="39S ribosomal protein L38, mitochondrial"/>
    <property type="match status" value="1"/>
</dbReference>
<keyword evidence="3" id="KW-0689">Ribosomal protein</keyword>
<keyword evidence="5" id="KW-0496">Mitochondrion</keyword>
<dbReference type="GO" id="GO:0005743">
    <property type="term" value="C:mitochondrial inner membrane"/>
    <property type="evidence" value="ECO:0007669"/>
    <property type="project" value="UniProtKB-ARBA"/>
</dbReference>
<dbReference type="InterPro" id="IPR036610">
    <property type="entry name" value="PEBP-like_sf"/>
</dbReference>
<evidence type="ECO:0000256" key="9">
    <source>
        <dbReference type="ARBA" id="ARBA00041206"/>
    </source>
</evidence>
<gene>
    <name evidence="10" type="primary">106662087</name>
</gene>
<evidence type="ECO:0000313" key="11">
    <source>
        <dbReference type="Proteomes" id="UP000494040"/>
    </source>
</evidence>
<dbReference type="GO" id="GO:0005762">
    <property type="term" value="C:mitochondrial large ribosomal subunit"/>
    <property type="evidence" value="ECO:0007669"/>
    <property type="project" value="TreeGrafter"/>
</dbReference>
<dbReference type="InterPro" id="IPR035810">
    <property type="entry name" value="PEBP_euk"/>
</dbReference>
<dbReference type="OMA" id="NNEYCHW"/>
<dbReference type="EnsemblMetazoa" id="XM_014385932.1">
    <property type="protein sequence ID" value="XP_014241418.1"/>
    <property type="gene ID" value="LOC106662087"/>
</dbReference>
<keyword evidence="4" id="KW-0175">Coiled coil</keyword>
<comment type="similarity">
    <text evidence="7">Belongs to the phosphatidylethanolamine-binding protein family. Mitochondrion-specific ribosomal protein mL38 subfamily.</text>
</comment>
<dbReference type="Gene3D" id="3.90.280.10">
    <property type="entry name" value="PEBP-like"/>
    <property type="match status" value="1"/>
</dbReference>
<evidence type="ECO:0000256" key="6">
    <source>
        <dbReference type="ARBA" id="ARBA00023274"/>
    </source>
</evidence>
<comment type="subcellular location">
    <subcellularLocation>
        <location evidence="1">Mitochondrion</location>
    </subcellularLocation>
</comment>
<keyword evidence="6" id="KW-0687">Ribonucleoprotein</keyword>
<dbReference type="Proteomes" id="UP000494040">
    <property type="component" value="Unassembled WGS sequence"/>
</dbReference>
<dbReference type="KEGG" id="clec:106662087"/>
<evidence type="ECO:0000256" key="2">
    <source>
        <dbReference type="ARBA" id="ARBA00022946"/>
    </source>
</evidence>
<evidence type="ECO:0000256" key="4">
    <source>
        <dbReference type="ARBA" id="ARBA00023054"/>
    </source>
</evidence>
<protein>
    <recommendedName>
        <fullName evidence="8">Large ribosomal subunit protein mL38</fullName>
    </recommendedName>
    <alternativeName>
        <fullName evidence="9">39S ribosomal protein L38, mitochondrial</fullName>
    </alternativeName>
</protein>
<proteinExistence type="inferred from homology"/>
<dbReference type="Pfam" id="PF01161">
    <property type="entry name" value="PBP"/>
    <property type="match status" value="1"/>
</dbReference>
<reference evidence="10" key="1">
    <citation type="submission" date="2022-01" db="UniProtKB">
        <authorList>
            <consortium name="EnsemblMetazoa"/>
        </authorList>
    </citation>
    <scope>IDENTIFICATION</scope>
</reference>
<evidence type="ECO:0000256" key="7">
    <source>
        <dbReference type="ARBA" id="ARBA00038016"/>
    </source>
</evidence>
<keyword evidence="11" id="KW-1185">Reference proteome</keyword>
<sequence length="402" mass="47143">MAFRLNKLFSANLITTNKNFVRYKSQRRSLGKSPHLASNLEQRLEVMYYKDPKVHFKVNIGFAVPNKGRAHVAEHIEMLKENRQNAELKELARDNKLIISLDEVEKEWEKTVAPVQIKSIAEHYAIYEHLFGDAYFYPVVPLSVNFPFKDAYAPVYRGNIIKPIKTMTPPEVSFESKSDSLWTLVLTCPDGHFKSENLEYVHWFVGNIPGNDIGKGEVVHSYIQALPLKGLGYLRYIFLLYKQDKKIDFSDIKTTKFSGDIDERSFSTLEFYKKHQDYLTPAGLSFFTSDWDESVMDFYHKTMKADCPEFVYDFPEHYYTKQTWFPLRQPFNLYLDRYRDQKQIAKERLLVKLKAVDPFSDPSKERKLKYPNVVPFKPGVPSWLKNEIRKERLGWARAADKD</sequence>
<accession>A0A8I6RCU9</accession>
<dbReference type="InterPro" id="IPR008914">
    <property type="entry name" value="PEBP"/>
</dbReference>
<keyword evidence="2" id="KW-0809">Transit peptide</keyword>
<dbReference type="AlphaFoldDB" id="A0A8I6RCU9"/>
<name>A0A8I6RCU9_CIMLE</name>
<evidence type="ECO:0000313" key="10">
    <source>
        <dbReference type="EnsemblMetazoa" id="XP_014241418.1"/>
    </source>
</evidence>
<dbReference type="CDD" id="cd00866">
    <property type="entry name" value="PEBP_euk"/>
    <property type="match status" value="1"/>
</dbReference>